<dbReference type="VEuPathDB" id="FungiDB:ATCC64974_8260"/>
<dbReference type="VEuPathDB" id="FungiDB:M747DRAFT_359727"/>
<feature type="active site" description="O-(5'-phospho-DNA)-tyrosine intermediate" evidence="11">
    <location>
        <position position="463"/>
    </location>
</feature>
<sequence length="722" mass="81937">MGWDAGNVVEVKLPPLFISFAARKAPVNSHYETIREESEQWLIKTCKFDKDMARFVNKTDFGYFVGIVAPNADRDELRTMFDWGNWVPFDNGDLKVDLDGVRRMMDELLAVMNNETTFRPKDPLVVAFKSIWDRLSESNCSAGTLRRFARSMQDYSEACIQQVIMQSKFQGSETLSVDEFIAMRRGSIATTPLFALFEYAYGLNIPDEVFECSSIKELGRVSTEVTVIQNDIVSYRKEQLLDENSNLIKIYLRDGFSVQAAFDEAAKLLATCYRDWYLALADLPSWGEDVDAQVQTYIEGLQNVVLANIHWSFRAERYWKSNAEIQKDRTIEPIWILETMAGSHLDGMEAEAFELPTNITTIPQTPVQSYIQETLASILDELSSPEGQPSITLKQRGKRFASLFINPQTQALETSEMQTYTTYRWPGRDENEAWRFTVTLRVLAAIAEAVQEGLVVSKRDIYYSDPTCFGTQRTVDTLVDDLTHTMGVDRAALYVEAAAKGLVVGYYQMISKSGAVVDARFSNQDTLVPRTQDIHKIDLADVTWAVYRRLASSNYQFKSAAGKGILVTGKGYPDLNTRAFVRKLFDHSRQLTKRPQFYALVDADPDGMAIMATYNYGSVAFTHENRNLNVPGLHWLGLRITDVVAGADPLDDNTVLHLTKRDRKKVVAMLSRNPIWAADGPEPGWRVELQRMLMLNVKAETEILYDMEGGLTRWLDRKLSSR</sequence>
<dbReference type="InterPro" id="IPR002815">
    <property type="entry name" value="Spo11/TopoVI_A"/>
</dbReference>
<comment type="similarity">
    <text evidence="4 11">Belongs to the TOP6A family.</text>
</comment>
<dbReference type="PANTHER" id="PTHR10848">
    <property type="entry name" value="MEIOTIC RECOMBINATION PROTEIN SPO11"/>
    <property type="match status" value="1"/>
</dbReference>
<dbReference type="InterPro" id="IPR013049">
    <property type="entry name" value="Spo11/TopoVI_A_N"/>
</dbReference>
<dbReference type="PROSITE" id="PS52041">
    <property type="entry name" value="TOPO_IIB"/>
    <property type="match status" value="1"/>
</dbReference>
<dbReference type="Pfam" id="PF21180">
    <property type="entry name" value="TOP6A-Spo11_Toprim"/>
    <property type="match status" value="1"/>
</dbReference>
<dbReference type="VEuPathDB" id="FungiDB:M747DRAFT_345872"/>
<dbReference type="InterPro" id="IPR036388">
    <property type="entry name" value="WH-like_DNA-bd_sf"/>
</dbReference>
<dbReference type="GO" id="GO:0000228">
    <property type="term" value="C:nuclear chromosome"/>
    <property type="evidence" value="ECO:0007669"/>
    <property type="project" value="TreeGrafter"/>
</dbReference>
<feature type="domain" description="Topoisomerase 6 subunit A/Spo11 TOPRIM" evidence="13">
    <location>
        <begin position="545"/>
        <end position="707"/>
    </location>
</feature>
<evidence type="ECO:0000256" key="4">
    <source>
        <dbReference type="ARBA" id="ARBA00006559"/>
    </source>
</evidence>
<dbReference type="GO" id="GO:0042138">
    <property type="term" value="P:meiotic DNA double-strand break formation"/>
    <property type="evidence" value="ECO:0007669"/>
    <property type="project" value="TreeGrafter"/>
</dbReference>
<comment type="caution">
    <text evidence="14">The sequence shown here is derived from an EMBL/GenBank/DDBJ whole genome shotgun (WGS) entry which is preliminary data.</text>
</comment>
<evidence type="ECO:0000313" key="14">
    <source>
        <dbReference type="EMBL" id="GAQ43862.1"/>
    </source>
</evidence>
<evidence type="ECO:0000256" key="7">
    <source>
        <dbReference type="ARBA" id="ARBA00022842"/>
    </source>
</evidence>
<dbReference type="InterPro" id="IPR036078">
    <property type="entry name" value="Spo11/TopoVI_A_sf"/>
</dbReference>
<evidence type="ECO:0000259" key="12">
    <source>
        <dbReference type="Pfam" id="PF04406"/>
    </source>
</evidence>
<dbReference type="GO" id="GO:0008299">
    <property type="term" value="P:isoprenoid biosynthetic process"/>
    <property type="evidence" value="ECO:0007669"/>
    <property type="project" value="UniProtKB-ARBA"/>
</dbReference>
<evidence type="ECO:0000259" key="13">
    <source>
        <dbReference type="Pfam" id="PF21180"/>
    </source>
</evidence>
<dbReference type="GO" id="GO:0005524">
    <property type="term" value="F:ATP binding"/>
    <property type="evidence" value="ECO:0007669"/>
    <property type="project" value="InterPro"/>
</dbReference>
<evidence type="ECO:0000256" key="1">
    <source>
        <dbReference type="ARBA" id="ARBA00000185"/>
    </source>
</evidence>
<dbReference type="SFLD" id="SFLDG01020">
    <property type="entry name" value="Terpene_Cyclase_Like_2"/>
    <property type="match status" value="1"/>
</dbReference>
<dbReference type="EC" id="5.6.2.2" evidence="5"/>
<dbReference type="Gene3D" id="1.10.10.10">
    <property type="entry name" value="Winged helix-like DNA-binding domain superfamily/Winged helix DNA-binding domain"/>
    <property type="match status" value="1"/>
</dbReference>
<accession>A0A100IME0</accession>
<dbReference type="VEuPathDB" id="FungiDB:An09g06100"/>
<evidence type="ECO:0000256" key="3">
    <source>
        <dbReference type="ARBA" id="ARBA00006333"/>
    </source>
</evidence>
<dbReference type="PRINTS" id="PR01550">
    <property type="entry name" value="TOP6AFAMILY"/>
</dbReference>
<evidence type="ECO:0000256" key="11">
    <source>
        <dbReference type="PROSITE-ProRule" id="PRU01385"/>
    </source>
</evidence>
<dbReference type="Gene3D" id="3.40.1360.10">
    <property type="match status" value="1"/>
</dbReference>
<dbReference type="Proteomes" id="UP000068243">
    <property type="component" value="Unassembled WGS sequence"/>
</dbReference>
<evidence type="ECO:0000256" key="2">
    <source>
        <dbReference type="ARBA" id="ARBA00001946"/>
    </source>
</evidence>
<dbReference type="InterPro" id="IPR034136">
    <property type="entry name" value="TOPRIM_Topo6A/Spo11"/>
</dbReference>
<dbReference type="SFLD" id="SFLDS00005">
    <property type="entry name" value="Isoprenoid_Synthase_Type_I"/>
    <property type="match status" value="1"/>
</dbReference>
<dbReference type="EMBL" id="BCMY01000010">
    <property type="protein sequence ID" value="GAQ43862.1"/>
    <property type="molecule type" value="Genomic_DNA"/>
</dbReference>
<evidence type="ECO:0000256" key="6">
    <source>
        <dbReference type="ARBA" id="ARBA00022723"/>
    </source>
</evidence>
<dbReference type="GO" id="GO:0000706">
    <property type="term" value="P:meiotic DNA double-strand break processing"/>
    <property type="evidence" value="ECO:0007669"/>
    <property type="project" value="TreeGrafter"/>
</dbReference>
<dbReference type="VEuPathDB" id="FungiDB:ATCC64974_8250"/>
<keyword evidence="8 11" id="KW-0799">Topoisomerase</keyword>
<comment type="cofactor">
    <cofactor evidence="2">
        <name>Mg(2+)</name>
        <dbReference type="ChEBI" id="CHEBI:18420"/>
    </cofactor>
</comment>
<name>A0A100IME0_ASPNG</name>
<protein>
    <recommendedName>
        <fullName evidence="5">DNA topoisomerase (ATP-hydrolyzing)</fullName>
        <ecNumber evidence="5">5.6.2.2</ecNumber>
    </recommendedName>
</protein>
<dbReference type="SUPFAM" id="SSF56726">
    <property type="entry name" value="DNA topoisomerase IV, alpha subunit"/>
    <property type="match status" value="1"/>
</dbReference>
<keyword evidence="10 11" id="KW-0413">Isomerase</keyword>
<dbReference type="CDD" id="cd00223">
    <property type="entry name" value="TOPRIM_TopoIIB_SPO"/>
    <property type="match status" value="1"/>
</dbReference>
<dbReference type="VEuPathDB" id="FungiDB:An09g06090"/>
<dbReference type="AlphaFoldDB" id="A0A100IME0"/>
<dbReference type="FunFam" id="3.40.1360.10:FF:000018">
    <property type="entry name" value="Type II DNA topoisomerase VI subunit A"/>
    <property type="match status" value="1"/>
</dbReference>
<dbReference type="InterPro" id="IPR034686">
    <property type="entry name" value="Terpene_cyclase-like_2"/>
</dbReference>
<dbReference type="Pfam" id="PF04406">
    <property type="entry name" value="TP6A_N"/>
    <property type="match status" value="1"/>
</dbReference>
<dbReference type="Pfam" id="PF19086">
    <property type="entry name" value="Terpene_syn_C_2"/>
    <property type="match status" value="1"/>
</dbReference>
<evidence type="ECO:0000313" key="15">
    <source>
        <dbReference type="Proteomes" id="UP000068243"/>
    </source>
</evidence>
<dbReference type="PANTHER" id="PTHR10848:SF0">
    <property type="entry name" value="MEIOTIC RECOMBINATION PROTEIN SPO11"/>
    <property type="match status" value="1"/>
</dbReference>
<dbReference type="InterPro" id="IPR008949">
    <property type="entry name" value="Isoprenoid_synthase_dom_sf"/>
</dbReference>
<dbReference type="GO" id="GO:0010333">
    <property type="term" value="F:terpene synthase activity"/>
    <property type="evidence" value="ECO:0007669"/>
    <property type="project" value="InterPro"/>
</dbReference>
<evidence type="ECO:0000256" key="9">
    <source>
        <dbReference type="ARBA" id="ARBA00023125"/>
    </source>
</evidence>
<evidence type="ECO:0000256" key="10">
    <source>
        <dbReference type="ARBA" id="ARBA00023235"/>
    </source>
</evidence>
<proteinExistence type="inferred from homology"/>
<feature type="domain" description="Spo11/DNA topoisomerase VI subunit A N-terminal" evidence="12">
    <location>
        <begin position="434"/>
        <end position="495"/>
    </location>
</feature>
<comment type="catalytic activity">
    <reaction evidence="1 11">
        <text>ATP-dependent breakage, passage and rejoining of double-stranded DNA.</text>
        <dbReference type="EC" id="5.6.2.2"/>
    </reaction>
</comment>
<gene>
    <name evidence="14" type="ORF">ABL_06523</name>
</gene>
<dbReference type="OrthoDB" id="2861623at2759"/>
<evidence type="ECO:0000256" key="8">
    <source>
        <dbReference type="ARBA" id="ARBA00023029"/>
    </source>
</evidence>
<evidence type="ECO:0000256" key="5">
    <source>
        <dbReference type="ARBA" id="ARBA00012895"/>
    </source>
</evidence>
<dbReference type="GO" id="GO:0003918">
    <property type="term" value="F:DNA topoisomerase type II (double strand cut, ATP-hydrolyzing) activity"/>
    <property type="evidence" value="ECO:0007669"/>
    <property type="project" value="UniProtKB-UniRule"/>
</dbReference>
<keyword evidence="9 11" id="KW-0238">DNA-binding</keyword>
<dbReference type="Gene3D" id="1.10.600.10">
    <property type="entry name" value="Farnesyl Diphosphate Synthase"/>
    <property type="match status" value="1"/>
</dbReference>
<organism evidence="14 15">
    <name type="scientific">Aspergillus niger</name>
    <dbReference type="NCBI Taxonomy" id="5061"/>
    <lineage>
        <taxon>Eukaryota</taxon>
        <taxon>Fungi</taxon>
        <taxon>Dikarya</taxon>
        <taxon>Ascomycota</taxon>
        <taxon>Pezizomycotina</taxon>
        <taxon>Eurotiomycetes</taxon>
        <taxon>Eurotiomycetidae</taxon>
        <taxon>Eurotiales</taxon>
        <taxon>Aspergillaceae</taxon>
        <taxon>Aspergillus</taxon>
        <taxon>Aspergillus subgen. Circumdati</taxon>
    </lineage>
</organism>
<dbReference type="GO" id="GO:0046872">
    <property type="term" value="F:metal ion binding"/>
    <property type="evidence" value="ECO:0007669"/>
    <property type="project" value="UniProtKB-KW"/>
</dbReference>
<dbReference type="GO" id="GO:0003677">
    <property type="term" value="F:DNA binding"/>
    <property type="evidence" value="ECO:0007669"/>
    <property type="project" value="UniProtKB-UniRule"/>
</dbReference>
<dbReference type="SUPFAM" id="SSF48576">
    <property type="entry name" value="Terpenoid synthases"/>
    <property type="match status" value="1"/>
</dbReference>
<keyword evidence="6" id="KW-0479">Metal-binding</keyword>
<keyword evidence="7" id="KW-0460">Magnesium</keyword>
<dbReference type="VEuPathDB" id="FungiDB:ASPNIDRAFT2_1169753"/>
<dbReference type="VEuPathDB" id="FungiDB:ASPNIDRAFT2_50045"/>
<dbReference type="GO" id="GO:0007131">
    <property type="term" value="P:reciprocal meiotic recombination"/>
    <property type="evidence" value="ECO:0007669"/>
    <property type="project" value="TreeGrafter"/>
</dbReference>
<comment type="similarity">
    <text evidence="3">Belongs to the terpene synthase family.</text>
</comment>
<reference evidence="15" key="1">
    <citation type="journal article" date="2016" name="Genome Announc.">
        <title>Draft genome sequence of Aspergillus niger strain An76.</title>
        <authorList>
            <person name="Gong W."/>
            <person name="Cheng Z."/>
            <person name="Zhang H."/>
            <person name="Liu L."/>
            <person name="Gao P."/>
            <person name="Wang L."/>
        </authorList>
    </citation>
    <scope>NUCLEOTIDE SEQUENCE [LARGE SCALE GENOMIC DNA]</scope>
    <source>
        <strain evidence="15">An76</strain>
    </source>
</reference>